<feature type="transmembrane region" description="Helical" evidence="1">
    <location>
        <begin position="124"/>
        <end position="150"/>
    </location>
</feature>
<evidence type="ECO:0000256" key="1">
    <source>
        <dbReference type="SAM" id="Phobius"/>
    </source>
</evidence>
<feature type="transmembrane region" description="Helical" evidence="1">
    <location>
        <begin position="74"/>
        <end position="92"/>
    </location>
</feature>
<keyword evidence="1" id="KW-0472">Membrane</keyword>
<feature type="transmembrane region" description="Helical" evidence="1">
    <location>
        <begin position="12"/>
        <end position="32"/>
    </location>
</feature>
<proteinExistence type="predicted"/>
<keyword evidence="1" id="KW-0812">Transmembrane</keyword>
<gene>
    <name evidence="2" type="ORF">SPACI_006300</name>
</gene>
<sequence length="161" mass="17445">MNNTRLKSVRFITEAAVIAAMYAALTIFLAPISSGQVQVRLAEALTILPYFTSAAIPGLFAGCLIANFFVGEGIYDILLGPLVTLLAACITAKILNKYLVPLPPVILNAVYVGILLYFTAELPIIPTTVLVAIGETIACYALGYPLLLLLEKQREKIFERK</sequence>
<dbReference type="PANTHER" id="PTHR40044:SF1">
    <property type="entry name" value="INTEGRAL MEMBRANE PROTEIN"/>
    <property type="match status" value="1"/>
</dbReference>
<evidence type="ECO:0008006" key="4">
    <source>
        <dbReference type="Google" id="ProtNLM"/>
    </source>
</evidence>
<name>A0ABZ3IY58_SPOA4</name>
<protein>
    <recommendedName>
        <fullName evidence="4">Queuosine transporter QueT</fullName>
    </recommendedName>
</protein>
<keyword evidence="3" id="KW-1185">Reference proteome</keyword>
<dbReference type="InterPro" id="IPR010387">
    <property type="entry name" value="QueT"/>
</dbReference>
<dbReference type="RefSeq" id="WP_093794188.1">
    <property type="nucleotide sequence ID" value="NZ_CP155571.1"/>
</dbReference>
<dbReference type="PANTHER" id="PTHR40044">
    <property type="entry name" value="INTEGRAL MEMBRANE PROTEIN-RELATED"/>
    <property type="match status" value="1"/>
</dbReference>
<evidence type="ECO:0000313" key="3">
    <source>
        <dbReference type="Proteomes" id="UP000216052"/>
    </source>
</evidence>
<evidence type="ECO:0000313" key="2">
    <source>
        <dbReference type="EMBL" id="XFO70631.1"/>
    </source>
</evidence>
<dbReference type="Proteomes" id="UP000216052">
    <property type="component" value="Chromosome"/>
</dbReference>
<keyword evidence="1" id="KW-1133">Transmembrane helix</keyword>
<accession>A0ABZ3IY58</accession>
<organism evidence="2 3">
    <name type="scientific">Sporomusa acidovorans (strain ATCC 49682 / DSM 3132 / Mol)</name>
    <dbReference type="NCBI Taxonomy" id="1123286"/>
    <lineage>
        <taxon>Bacteria</taxon>
        <taxon>Bacillati</taxon>
        <taxon>Bacillota</taxon>
        <taxon>Negativicutes</taxon>
        <taxon>Selenomonadales</taxon>
        <taxon>Sporomusaceae</taxon>
        <taxon>Sporomusa</taxon>
    </lineage>
</organism>
<feature type="transmembrane region" description="Helical" evidence="1">
    <location>
        <begin position="99"/>
        <end position="118"/>
    </location>
</feature>
<reference evidence="2" key="1">
    <citation type="submission" date="2024-05" db="EMBL/GenBank/DDBJ databases">
        <title>Isolation and characterization of Sporomusa carbonis sp. nov., a carboxydotrophic hydrogenogen in the genus of Sporomusa isolated from a charcoal burning pile.</title>
        <authorList>
            <person name="Boeer T."/>
            <person name="Rosenbaum F."/>
            <person name="Eysell L."/>
            <person name="Mueller V."/>
            <person name="Daniel R."/>
            <person name="Poehlein A."/>
        </authorList>
    </citation>
    <scope>NUCLEOTIDE SEQUENCE [LARGE SCALE GENOMIC DNA]</scope>
    <source>
        <strain evidence="2">DSM 3132</strain>
    </source>
</reference>
<dbReference type="Pfam" id="PF06177">
    <property type="entry name" value="QueT"/>
    <property type="match status" value="1"/>
</dbReference>
<dbReference type="EMBL" id="CP155571">
    <property type="protein sequence ID" value="XFO70631.1"/>
    <property type="molecule type" value="Genomic_DNA"/>
</dbReference>
<feature type="transmembrane region" description="Helical" evidence="1">
    <location>
        <begin position="44"/>
        <end position="68"/>
    </location>
</feature>
<dbReference type="PIRSF" id="PIRSF031501">
    <property type="entry name" value="QueT"/>
    <property type="match status" value="1"/>
</dbReference>